<protein>
    <recommendedName>
        <fullName evidence="4">O-antigen/teichoic acid export membrane protein</fullName>
    </recommendedName>
</protein>
<feature type="transmembrane region" description="Helical" evidence="1">
    <location>
        <begin position="255"/>
        <end position="276"/>
    </location>
</feature>
<dbReference type="OrthoDB" id="3579243at2"/>
<keyword evidence="1" id="KW-1133">Transmembrane helix</keyword>
<name>A0A3E0HCV7_9PSEU</name>
<evidence type="ECO:0000313" key="3">
    <source>
        <dbReference type="Proteomes" id="UP000256269"/>
    </source>
</evidence>
<sequence length="413" mass="41527">MTDVATDSRPGRGALTDGAALSTSAVITGAVGLVCWLIAAATLPQAAVGASSAFVSGFMLVAGVSQLNVGLGALRWLPQAGRLTGKIVLRAYLLVAGVAAIGSVVFLLLPAGKFVLHVGGPALFVLASVCWALFQLQDYMLAALGKAWWVPMFNGAFGAVRVAALPALGIALGALGVLVSWIAPTAAMMLVAIAAITHLVLRRGPAEPAILPQPPEVLSYLGPTYLAALGTTLLYNSVPLMVVSIHGTAVGATFFVVWTAVNAVDYAINGFVNSLVLRGSRSPAELPAVLRVVAVKLLPVVTAGAVAGALLAPFLLGLFGHAYAAQGTGALRFLLLGMVIRTVVALAVGVRLAAGRGLAAAIVQASSTVLVLSAVLLAPGSTGLVGPAVGFLAAQVVVAAAVGPGLFRMVVTS</sequence>
<feature type="transmembrane region" description="Helical" evidence="1">
    <location>
        <begin position="155"/>
        <end position="175"/>
    </location>
</feature>
<evidence type="ECO:0008006" key="4">
    <source>
        <dbReference type="Google" id="ProtNLM"/>
    </source>
</evidence>
<feature type="transmembrane region" description="Helical" evidence="1">
    <location>
        <begin position="89"/>
        <end position="108"/>
    </location>
</feature>
<dbReference type="EMBL" id="QUNO01000010">
    <property type="protein sequence ID" value="REH42569.1"/>
    <property type="molecule type" value="Genomic_DNA"/>
</dbReference>
<keyword evidence="1" id="KW-0472">Membrane</keyword>
<keyword evidence="1" id="KW-0812">Transmembrane</keyword>
<accession>A0A3E0HCV7</accession>
<feature type="transmembrane region" description="Helical" evidence="1">
    <location>
        <begin position="330"/>
        <end position="350"/>
    </location>
</feature>
<feature type="transmembrane region" description="Helical" evidence="1">
    <location>
        <begin position="357"/>
        <end position="378"/>
    </location>
</feature>
<organism evidence="2 3">
    <name type="scientific">Kutzneria buriramensis</name>
    <dbReference type="NCBI Taxonomy" id="1045776"/>
    <lineage>
        <taxon>Bacteria</taxon>
        <taxon>Bacillati</taxon>
        <taxon>Actinomycetota</taxon>
        <taxon>Actinomycetes</taxon>
        <taxon>Pseudonocardiales</taxon>
        <taxon>Pseudonocardiaceae</taxon>
        <taxon>Kutzneria</taxon>
    </lineage>
</organism>
<comment type="caution">
    <text evidence="2">The sequence shown here is derived from an EMBL/GenBank/DDBJ whole genome shotgun (WGS) entry which is preliminary data.</text>
</comment>
<feature type="transmembrane region" description="Helical" evidence="1">
    <location>
        <begin position="114"/>
        <end position="134"/>
    </location>
</feature>
<keyword evidence="3" id="KW-1185">Reference proteome</keyword>
<feature type="transmembrane region" description="Helical" evidence="1">
    <location>
        <begin position="217"/>
        <end position="235"/>
    </location>
</feature>
<dbReference type="RefSeq" id="WP_147328661.1">
    <property type="nucleotide sequence ID" value="NZ_CP144375.1"/>
</dbReference>
<feature type="transmembrane region" description="Helical" evidence="1">
    <location>
        <begin position="53"/>
        <end position="77"/>
    </location>
</feature>
<proteinExistence type="predicted"/>
<dbReference type="Proteomes" id="UP000256269">
    <property type="component" value="Unassembled WGS sequence"/>
</dbReference>
<reference evidence="2 3" key="1">
    <citation type="submission" date="2018-08" db="EMBL/GenBank/DDBJ databases">
        <title>Genomic Encyclopedia of Archaeal and Bacterial Type Strains, Phase II (KMG-II): from individual species to whole genera.</title>
        <authorList>
            <person name="Goeker M."/>
        </authorList>
    </citation>
    <scope>NUCLEOTIDE SEQUENCE [LARGE SCALE GENOMIC DNA]</scope>
    <source>
        <strain evidence="2 3">DSM 45791</strain>
    </source>
</reference>
<evidence type="ECO:0000313" key="2">
    <source>
        <dbReference type="EMBL" id="REH42569.1"/>
    </source>
</evidence>
<evidence type="ECO:0000256" key="1">
    <source>
        <dbReference type="SAM" id="Phobius"/>
    </source>
</evidence>
<feature type="transmembrane region" description="Helical" evidence="1">
    <location>
        <begin position="384"/>
        <end position="407"/>
    </location>
</feature>
<feature type="transmembrane region" description="Helical" evidence="1">
    <location>
        <begin position="181"/>
        <end position="201"/>
    </location>
</feature>
<dbReference type="AlphaFoldDB" id="A0A3E0HCV7"/>
<gene>
    <name evidence="2" type="ORF">BCF44_11064</name>
</gene>
<feature type="transmembrane region" description="Helical" evidence="1">
    <location>
        <begin position="19"/>
        <end position="41"/>
    </location>
</feature>
<feature type="transmembrane region" description="Helical" evidence="1">
    <location>
        <begin position="297"/>
        <end position="324"/>
    </location>
</feature>